<evidence type="ECO:0000256" key="1">
    <source>
        <dbReference type="ARBA" id="ARBA00001974"/>
    </source>
</evidence>
<feature type="binding site" evidence="5">
    <location>
        <position position="219"/>
    </location>
    <ligand>
        <name>FAD</name>
        <dbReference type="ChEBI" id="CHEBI:57692"/>
    </ligand>
</feature>
<dbReference type="Pfam" id="PF01593">
    <property type="entry name" value="Amino_oxidase"/>
    <property type="match status" value="1"/>
</dbReference>
<dbReference type="PRINTS" id="PR00757">
    <property type="entry name" value="AMINEOXDASEF"/>
</dbReference>
<evidence type="ECO:0000256" key="4">
    <source>
        <dbReference type="ARBA" id="ARBA00023002"/>
    </source>
</evidence>
<dbReference type="InParanoid" id="A0A2K3DAY8"/>
<dbReference type="PANTHER" id="PTHR10742">
    <property type="entry name" value="FLAVIN MONOAMINE OXIDASE"/>
    <property type="match status" value="1"/>
</dbReference>
<sequence length="656" mass="66886">MRDEPLDVLVIGAGISGLAAASALQRHGLRVAVLESRARVGGRIHTVQIGPHGPSVDLGAAWIHGIGSAQAPNPLFALASRAGLGAAPTDYADAATYTAGGTRLPPSAVSEMEDIYNAFEQHLRSLLRSPDPQPALQPLSVALDRYAACAGLSPAQHVALSFAASNHMEHYWAGDMHSMGVAALDEEVLPGGDVVLPGGYSGLVGTLAAGLDVRLGHQVKHIRYGVGHNDGGGGGASGTGAGVAVTVHIASPQPLVPSEHPGHAQAAAGVAVDGGRLVTLHARAAVVTLPLGVLRSGGVAFSPPLGATDPAKAAAIGALGTAVYNKVIMYFDPADVFWDNTAFIYRMPRPHEAGRWSYFLNLHKVTGAPVLIAFNLGEEAAALEALSDEAAVSGALAALAGVYGPSRVRRPWAALVTRWGSDPHSRMSYTYIPAGVTTAALDDLARPVAGRLFFAGEATHRAHYGTAHGAYDSGLRAAAALLQQLAAEAAQEVAGRAGQRLPLQPRLRLLPPPPPRHQQRERMAAGKGSSWGKPQTVGVLGPDQWLATSAAATGAVLQESGGGAPATMGVGSSPAAAAATAMVFAVPHNGGVVPAAASGTIGGSGEDSSCGLAGGGANEGQQEQGGSDRKQEDEEEDYGKVGQARVPPRPAARSRM</sequence>
<evidence type="ECO:0000313" key="9">
    <source>
        <dbReference type="Proteomes" id="UP000006906"/>
    </source>
</evidence>
<comment type="pathway">
    <text evidence="2">Amine and polyamine degradation; spermine degradation.</text>
</comment>
<reference evidence="8 9" key="1">
    <citation type="journal article" date="2007" name="Science">
        <title>The Chlamydomonas genome reveals the evolution of key animal and plant functions.</title>
        <authorList>
            <person name="Merchant S.S."/>
            <person name="Prochnik S.E."/>
            <person name="Vallon O."/>
            <person name="Harris E.H."/>
            <person name="Karpowicz S.J."/>
            <person name="Witman G.B."/>
            <person name="Terry A."/>
            <person name="Salamov A."/>
            <person name="Fritz-Laylin L.K."/>
            <person name="Marechal-Drouard L."/>
            <person name="Marshall W.F."/>
            <person name="Qu L.H."/>
            <person name="Nelson D.R."/>
            <person name="Sanderfoot A.A."/>
            <person name="Spalding M.H."/>
            <person name="Kapitonov V.V."/>
            <person name="Ren Q."/>
            <person name="Ferris P."/>
            <person name="Lindquist E."/>
            <person name="Shapiro H."/>
            <person name="Lucas S.M."/>
            <person name="Grimwood J."/>
            <person name="Schmutz J."/>
            <person name="Cardol P."/>
            <person name="Cerutti H."/>
            <person name="Chanfreau G."/>
            <person name="Chen C.L."/>
            <person name="Cognat V."/>
            <person name="Croft M.T."/>
            <person name="Dent R."/>
            <person name="Dutcher S."/>
            <person name="Fernandez E."/>
            <person name="Fukuzawa H."/>
            <person name="Gonzalez-Ballester D."/>
            <person name="Gonzalez-Halphen D."/>
            <person name="Hallmann A."/>
            <person name="Hanikenne M."/>
            <person name="Hippler M."/>
            <person name="Inwood W."/>
            <person name="Jabbari K."/>
            <person name="Kalanon M."/>
            <person name="Kuras R."/>
            <person name="Lefebvre P.A."/>
            <person name="Lemaire S.D."/>
            <person name="Lobanov A.V."/>
            <person name="Lohr M."/>
            <person name="Manuell A."/>
            <person name="Meier I."/>
            <person name="Mets L."/>
            <person name="Mittag M."/>
            <person name="Mittelmeier T."/>
            <person name="Moroney J.V."/>
            <person name="Moseley J."/>
            <person name="Napoli C."/>
            <person name="Nedelcu A.M."/>
            <person name="Niyogi K."/>
            <person name="Novoselov S.V."/>
            <person name="Paulsen I.T."/>
            <person name="Pazour G."/>
            <person name="Purton S."/>
            <person name="Ral J.P."/>
            <person name="Riano-Pachon D.M."/>
            <person name="Riekhof W."/>
            <person name="Rymarquis L."/>
            <person name="Schroda M."/>
            <person name="Stern D."/>
            <person name="Umen J."/>
            <person name="Willows R."/>
            <person name="Wilson N."/>
            <person name="Zimmer S.L."/>
            <person name="Allmer J."/>
            <person name="Balk J."/>
            <person name="Bisova K."/>
            <person name="Chen C.J."/>
            <person name="Elias M."/>
            <person name="Gendler K."/>
            <person name="Hauser C."/>
            <person name="Lamb M.R."/>
            <person name="Ledford H."/>
            <person name="Long J.C."/>
            <person name="Minagawa J."/>
            <person name="Page M.D."/>
            <person name="Pan J."/>
            <person name="Pootakham W."/>
            <person name="Roje S."/>
            <person name="Rose A."/>
            <person name="Stahlberg E."/>
            <person name="Terauchi A.M."/>
            <person name="Yang P."/>
            <person name="Ball S."/>
            <person name="Bowler C."/>
            <person name="Dieckmann C.L."/>
            <person name="Gladyshev V.N."/>
            <person name="Green P."/>
            <person name="Jorgensen R."/>
            <person name="Mayfield S."/>
            <person name="Mueller-Roeber B."/>
            <person name="Rajamani S."/>
            <person name="Sayre R.T."/>
            <person name="Brokstein P."/>
            <person name="Dubchak I."/>
            <person name="Goodstein D."/>
            <person name="Hornick L."/>
            <person name="Huang Y.W."/>
            <person name="Jhaveri J."/>
            <person name="Luo Y."/>
            <person name="Martinez D."/>
            <person name="Ngau W.C."/>
            <person name="Otillar B."/>
            <person name="Poliakov A."/>
            <person name="Porter A."/>
            <person name="Szajkowski L."/>
            <person name="Werner G."/>
            <person name="Zhou K."/>
            <person name="Grigoriev I.V."/>
            <person name="Rokhsar D.S."/>
            <person name="Grossman A.R."/>
        </authorList>
    </citation>
    <scope>NUCLEOTIDE SEQUENCE [LARGE SCALE GENOMIC DNA]</scope>
    <source>
        <strain evidence="9">CC-503</strain>
    </source>
</reference>
<dbReference type="KEGG" id="cre:CHLRE_10g447767v5"/>
<dbReference type="InterPro" id="IPR001613">
    <property type="entry name" value="Flavin_amine_oxidase"/>
</dbReference>
<dbReference type="SUPFAM" id="SSF51905">
    <property type="entry name" value="FAD/NAD(P)-binding domain"/>
    <property type="match status" value="1"/>
</dbReference>
<comment type="cofactor">
    <cofactor evidence="1">
        <name>FAD</name>
        <dbReference type="ChEBI" id="CHEBI:57692"/>
    </cofactor>
</comment>
<dbReference type="PANTHER" id="PTHR10742:SF386">
    <property type="entry name" value="LYSINE-SPECIFIC HISTONE DEMETHYLASE 1A"/>
    <property type="match status" value="1"/>
</dbReference>
<evidence type="ECO:0000256" key="3">
    <source>
        <dbReference type="ARBA" id="ARBA00005995"/>
    </source>
</evidence>
<dbReference type="RefSeq" id="XP_042920309.1">
    <property type="nucleotide sequence ID" value="XM_043066912.1"/>
</dbReference>
<dbReference type="GeneID" id="5724032"/>
<dbReference type="OrthoDB" id="5046242at2759"/>
<evidence type="ECO:0000256" key="6">
    <source>
        <dbReference type="SAM" id="MobiDB-lite"/>
    </source>
</evidence>
<dbReference type="ExpressionAtlas" id="A0A2K3DAY8">
    <property type="expression patterns" value="baseline"/>
</dbReference>
<dbReference type="SUPFAM" id="SSF54373">
    <property type="entry name" value="FAD-linked reductases, C-terminal domain"/>
    <property type="match status" value="1"/>
</dbReference>
<dbReference type="EMBL" id="CM008971">
    <property type="protein sequence ID" value="PNW77697.1"/>
    <property type="molecule type" value="Genomic_DNA"/>
</dbReference>
<dbReference type="AlphaFoldDB" id="A0A2K3DAY8"/>
<feature type="binding site" evidence="5">
    <location>
        <position position="374"/>
    </location>
    <ligand>
        <name>substrate</name>
    </ligand>
</feature>
<gene>
    <name evidence="8" type="ORF">CHLRE_10g447767v5</name>
</gene>
<dbReference type="GO" id="GO:0046208">
    <property type="term" value="P:spermine catabolic process"/>
    <property type="evidence" value="ECO:0000318"/>
    <property type="project" value="GO_Central"/>
</dbReference>
<dbReference type="PaxDb" id="3055-EDP07797"/>
<evidence type="ECO:0000313" key="8">
    <source>
        <dbReference type="EMBL" id="PNW77697.1"/>
    </source>
</evidence>
<feature type="region of interest" description="Disordered" evidence="6">
    <location>
        <begin position="601"/>
        <end position="656"/>
    </location>
</feature>
<dbReference type="FunCoup" id="A0A2K3DAY8">
    <property type="interactions" value="22"/>
</dbReference>
<dbReference type="InterPro" id="IPR050281">
    <property type="entry name" value="Flavin_monoamine_oxidase"/>
</dbReference>
<dbReference type="Gene3D" id="3.50.50.60">
    <property type="entry name" value="FAD/NAD(P)-binding domain"/>
    <property type="match status" value="2"/>
</dbReference>
<dbReference type="STRING" id="3055.A0A2K3DAY8"/>
<evidence type="ECO:0000256" key="5">
    <source>
        <dbReference type="PIRSR" id="PIRSR601613-1"/>
    </source>
</evidence>
<evidence type="ECO:0000259" key="7">
    <source>
        <dbReference type="Pfam" id="PF01593"/>
    </source>
</evidence>
<dbReference type="Proteomes" id="UP000006906">
    <property type="component" value="Chromosome 10"/>
</dbReference>
<protein>
    <recommendedName>
        <fullName evidence="7">Amine oxidase domain-containing protein</fullName>
    </recommendedName>
</protein>
<dbReference type="InterPro" id="IPR002937">
    <property type="entry name" value="Amino_oxidase"/>
</dbReference>
<dbReference type="Gene3D" id="3.90.660.10">
    <property type="match status" value="2"/>
</dbReference>
<evidence type="ECO:0000256" key="2">
    <source>
        <dbReference type="ARBA" id="ARBA00004723"/>
    </source>
</evidence>
<keyword evidence="9" id="KW-1185">Reference proteome</keyword>
<accession>A0A2K3DAY8</accession>
<dbReference type="Gramene" id="PNW77697">
    <property type="protein sequence ID" value="PNW77697"/>
    <property type="gene ID" value="CHLRE_10g447767v5"/>
</dbReference>
<feature type="binding site" evidence="5">
    <location>
        <position position="16"/>
    </location>
    <ligand>
        <name>FAD</name>
        <dbReference type="ChEBI" id="CHEBI:57692"/>
    </ligand>
</feature>
<comment type="similarity">
    <text evidence="3">Belongs to the flavin monoamine oxidase family.</text>
</comment>
<dbReference type="InterPro" id="IPR036188">
    <property type="entry name" value="FAD/NAD-bd_sf"/>
</dbReference>
<proteinExistence type="inferred from homology"/>
<name>A0A2K3DAY8_CHLRE</name>
<dbReference type="GO" id="GO:0052901">
    <property type="term" value="F:spermine oxidase activity"/>
    <property type="evidence" value="ECO:0000318"/>
    <property type="project" value="GO_Central"/>
</dbReference>
<feature type="domain" description="Amine oxidase" evidence="7">
    <location>
        <begin position="15"/>
        <end position="482"/>
    </location>
</feature>
<organism evidence="8 9">
    <name type="scientific">Chlamydomonas reinhardtii</name>
    <name type="common">Chlamydomonas smithii</name>
    <dbReference type="NCBI Taxonomy" id="3055"/>
    <lineage>
        <taxon>Eukaryota</taxon>
        <taxon>Viridiplantae</taxon>
        <taxon>Chlorophyta</taxon>
        <taxon>core chlorophytes</taxon>
        <taxon>Chlorophyceae</taxon>
        <taxon>CS clade</taxon>
        <taxon>Chlamydomonadales</taxon>
        <taxon>Chlamydomonadaceae</taxon>
        <taxon>Chlamydomonas</taxon>
    </lineage>
</organism>
<feature type="region of interest" description="Disordered" evidence="6">
    <location>
        <begin position="505"/>
        <end position="540"/>
    </location>
</feature>
<keyword evidence="4" id="KW-0560">Oxidoreductase</keyword>
<dbReference type="GO" id="GO:1903602">
    <property type="term" value="P:thermospermine catabolic process"/>
    <property type="evidence" value="ECO:0000318"/>
    <property type="project" value="GO_Central"/>
</dbReference>